<protein>
    <submittedName>
        <fullName evidence="2">Uncharacterized protein</fullName>
    </submittedName>
</protein>
<accession>A0A4P6UV67</accession>
<evidence type="ECO:0000313" key="3">
    <source>
        <dbReference type="Proteomes" id="UP000291151"/>
    </source>
</evidence>
<reference evidence="2 3" key="1">
    <citation type="submission" date="2019-02" db="EMBL/GenBank/DDBJ databases">
        <title>Ureibacillus thermophilus.</title>
        <authorList>
            <person name="Sunny J.S."/>
            <person name="Natarajan A."/>
            <person name="Saleena L.M."/>
        </authorList>
    </citation>
    <scope>NUCLEOTIDE SEQUENCE [LARGE SCALE GENOMIC DNA]</scope>
    <source>
        <strain evidence="2 3">LM102</strain>
    </source>
</reference>
<dbReference type="AlphaFoldDB" id="A0A4P6UV67"/>
<evidence type="ECO:0000256" key="1">
    <source>
        <dbReference type="ARBA" id="ARBA00023136"/>
    </source>
</evidence>
<dbReference type="GO" id="GO:0016020">
    <property type="term" value="C:membrane"/>
    <property type="evidence" value="ECO:0007669"/>
    <property type="project" value="InterPro"/>
</dbReference>
<dbReference type="InterPro" id="IPR004995">
    <property type="entry name" value="Spore_Ger"/>
</dbReference>
<organism evidence="2 3">
    <name type="scientific">Ureibacillus thermophilus</name>
    <dbReference type="NCBI Taxonomy" id="367743"/>
    <lineage>
        <taxon>Bacteria</taxon>
        <taxon>Bacillati</taxon>
        <taxon>Bacillota</taxon>
        <taxon>Bacilli</taxon>
        <taxon>Bacillales</taxon>
        <taxon>Caryophanaceae</taxon>
        <taxon>Ureibacillus</taxon>
    </lineage>
</organism>
<dbReference type="GO" id="GO:0009847">
    <property type="term" value="P:spore germination"/>
    <property type="evidence" value="ECO:0007669"/>
    <property type="project" value="InterPro"/>
</dbReference>
<proteinExistence type="predicted"/>
<evidence type="ECO:0000313" key="2">
    <source>
        <dbReference type="EMBL" id="QBK27114.1"/>
    </source>
</evidence>
<keyword evidence="1" id="KW-0472">Membrane</keyword>
<dbReference type="Pfam" id="PF03323">
    <property type="entry name" value="GerA"/>
    <property type="match status" value="1"/>
</dbReference>
<sequence>MNTFQQVIDTLLTGNSILFIEGEIIDILNEVKRRLNTIDIDFLPDSGVVEQWIEDSPLSPFPQVGSAKNKKSTIVKQKKRCFL</sequence>
<dbReference type="Proteomes" id="UP000291151">
    <property type="component" value="Chromosome"/>
</dbReference>
<dbReference type="KEGG" id="uth:DKZ56_04550"/>
<name>A0A4P6UV67_9BACL</name>
<keyword evidence="3" id="KW-1185">Reference proteome</keyword>
<gene>
    <name evidence="2" type="ORF">DKZ56_04550</name>
</gene>
<dbReference type="EMBL" id="CP036528">
    <property type="protein sequence ID" value="QBK27114.1"/>
    <property type="molecule type" value="Genomic_DNA"/>
</dbReference>